<dbReference type="PROSITE" id="PS50181">
    <property type="entry name" value="FBOX"/>
    <property type="match status" value="1"/>
</dbReference>
<evidence type="ECO:0000313" key="3">
    <source>
        <dbReference type="Proteomes" id="UP000799771"/>
    </source>
</evidence>
<reference evidence="2" key="1">
    <citation type="journal article" date="2020" name="Stud. Mycol.">
        <title>101 Dothideomycetes genomes: a test case for predicting lifestyles and emergence of pathogens.</title>
        <authorList>
            <person name="Haridas S."/>
            <person name="Albert R."/>
            <person name="Binder M."/>
            <person name="Bloem J."/>
            <person name="Labutti K."/>
            <person name="Salamov A."/>
            <person name="Andreopoulos B."/>
            <person name="Baker S."/>
            <person name="Barry K."/>
            <person name="Bills G."/>
            <person name="Bluhm B."/>
            <person name="Cannon C."/>
            <person name="Castanera R."/>
            <person name="Culley D."/>
            <person name="Daum C."/>
            <person name="Ezra D."/>
            <person name="Gonzalez J."/>
            <person name="Henrissat B."/>
            <person name="Kuo A."/>
            <person name="Liang C."/>
            <person name="Lipzen A."/>
            <person name="Lutzoni F."/>
            <person name="Magnuson J."/>
            <person name="Mondo S."/>
            <person name="Nolan M."/>
            <person name="Ohm R."/>
            <person name="Pangilinan J."/>
            <person name="Park H.-J."/>
            <person name="Ramirez L."/>
            <person name="Alfaro M."/>
            <person name="Sun H."/>
            <person name="Tritt A."/>
            <person name="Yoshinaga Y."/>
            <person name="Zwiers L.-H."/>
            <person name="Turgeon B."/>
            <person name="Goodwin S."/>
            <person name="Spatafora J."/>
            <person name="Crous P."/>
            <person name="Grigoriev I."/>
        </authorList>
    </citation>
    <scope>NUCLEOTIDE SEQUENCE</scope>
    <source>
        <strain evidence="2">CBS 119687</strain>
    </source>
</reference>
<sequence length="380" mass="43389">MPTLIDIPVELLEDALSPLSISDLYSLSRTCKALRRYLSPRIYHTIDWSWTDGQPCPPYGLLLRTLLGHAALASYIKVIRLRGGGIINSTGLQESSCDEYYSSDELFKPSRSIWSDGRQVKSVFGPTSMRKVGNLISTIASTDAPEHEWKKEFERGNIDVITKDFHSRPRLSKALAHVKNTLESLVLKVRFECDMWREIKDPWGDYHLCGLVGRVTGINEMPKLTNLEVSWALLLGWNPYLGRGRAGDDSHSNLPKSFMHDADIGQFPWSTILPPSIETVCFRDDLSDFTHYTFERSSVINLVEHLLKSRDDHFEALVRVDFFCIWNRRCHCVTWSKAEMMELLDVCERASVKCEIFQEQRVEGTADMVDVKVLETLPDS</sequence>
<dbReference type="RefSeq" id="XP_033526193.1">
    <property type="nucleotide sequence ID" value="XM_033671373.1"/>
</dbReference>
<dbReference type="InterPro" id="IPR001810">
    <property type="entry name" value="F-box_dom"/>
</dbReference>
<evidence type="ECO:0000259" key="1">
    <source>
        <dbReference type="PROSITE" id="PS50181"/>
    </source>
</evidence>
<dbReference type="OrthoDB" id="4191831at2759"/>
<dbReference type="SUPFAM" id="SSF81383">
    <property type="entry name" value="F-box domain"/>
    <property type="match status" value="1"/>
</dbReference>
<name>A0A6A6AJS0_9PLEO</name>
<organism evidence="2 3">
    <name type="scientific">Dothidotthia symphoricarpi CBS 119687</name>
    <dbReference type="NCBI Taxonomy" id="1392245"/>
    <lineage>
        <taxon>Eukaryota</taxon>
        <taxon>Fungi</taxon>
        <taxon>Dikarya</taxon>
        <taxon>Ascomycota</taxon>
        <taxon>Pezizomycotina</taxon>
        <taxon>Dothideomycetes</taxon>
        <taxon>Pleosporomycetidae</taxon>
        <taxon>Pleosporales</taxon>
        <taxon>Dothidotthiaceae</taxon>
        <taxon>Dothidotthia</taxon>
    </lineage>
</organism>
<protein>
    <recommendedName>
        <fullName evidence="1">F-box domain-containing protein</fullName>
    </recommendedName>
</protein>
<keyword evidence="3" id="KW-1185">Reference proteome</keyword>
<accession>A0A6A6AJS0</accession>
<dbReference type="Pfam" id="PF12937">
    <property type="entry name" value="F-box-like"/>
    <property type="match status" value="1"/>
</dbReference>
<evidence type="ECO:0000313" key="2">
    <source>
        <dbReference type="EMBL" id="KAF2131806.1"/>
    </source>
</evidence>
<feature type="domain" description="F-box" evidence="1">
    <location>
        <begin position="1"/>
        <end position="46"/>
    </location>
</feature>
<gene>
    <name evidence="2" type="ORF">P153DRAFT_395107</name>
</gene>
<dbReference type="GeneID" id="54411805"/>
<dbReference type="AlphaFoldDB" id="A0A6A6AJS0"/>
<dbReference type="InterPro" id="IPR036047">
    <property type="entry name" value="F-box-like_dom_sf"/>
</dbReference>
<dbReference type="CDD" id="cd09917">
    <property type="entry name" value="F-box_SF"/>
    <property type="match status" value="1"/>
</dbReference>
<proteinExistence type="predicted"/>
<dbReference type="EMBL" id="ML977502">
    <property type="protein sequence ID" value="KAF2131806.1"/>
    <property type="molecule type" value="Genomic_DNA"/>
</dbReference>
<dbReference type="Proteomes" id="UP000799771">
    <property type="component" value="Unassembled WGS sequence"/>
</dbReference>